<keyword evidence="3" id="KW-0966">Cell projection</keyword>
<comment type="caution">
    <text evidence="3">The sequence shown here is derived from an EMBL/GenBank/DDBJ whole genome shotgun (WGS) entry which is preliminary data.</text>
</comment>
<gene>
    <name evidence="3" type="ORF">IAA81_04810</name>
</gene>
<keyword evidence="2" id="KW-0812">Transmembrane</keyword>
<reference evidence="3" key="2">
    <citation type="journal article" date="2021" name="PeerJ">
        <title>Extensive microbial diversity within the chicken gut microbiome revealed by metagenomics and culture.</title>
        <authorList>
            <person name="Gilroy R."/>
            <person name="Ravi A."/>
            <person name="Getino M."/>
            <person name="Pursley I."/>
            <person name="Horton D.L."/>
            <person name="Alikhan N.F."/>
            <person name="Baker D."/>
            <person name="Gharbi K."/>
            <person name="Hall N."/>
            <person name="Watson M."/>
            <person name="Adriaenssens E.M."/>
            <person name="Foster-Nyarko E."/>
            <person name="Jarju S."/>
            <person name="Secka A."/>
            <person name="Antonio M."/>
            <person name="Oren A."/>
            <person name="Chaudhuri R.R."/>
            <person name="La Ragione R."/>
            <person name="Hildebrand F."/>
            <person name="Pallen M.J."/>
        </authorList>
    </citation>
    <scope>NUCLEOTIDE SEQUENCE</scope>
    <source>
        <strain evidence="3">10532</strain>
    </source>
</reference>
<feature type="coiled-coil region" evidence="1">
    <location>
        <begin position="67"/>
        <end position="115"/>
    </location>
</feature>
<keyword evidence="1" id="KW-0175">Coiled coil</keyword>
<protein>
    <submittedName>
        <fullName evidence="3">Flagellar protein FlbB</fullName>
    </submittedName>
</protein>
<keyword evidence="2" id="KW-0472">Membrane</keyword>
<name>A0A9D9N2A0_9SPIR</name>
<evidence type="ECO:0000256" key="2">
    <source>
        <dbReference type="SAM" id="Phobius"/>
    </source>
</evidence>
<keyword evidence="2" id="KW-1133">Transmembrane helix</keyword>
<dbReference type="EMBL" id="JADIMM010000070">
    <property type="protein sequence ID" value="MBO8457533.1"/>
    <property type="molecule type" value="Genomic_DNA"/>
</dbReference>
<evidence type="ECO:0000313" key="3">
    <source>
        <dbReference type="EMBL" id="MBO8457533.1"/>
    </source>
</evidence>
<dbReference type="NCBIfam" id="NF047368">
    <property type="entry name" value="collar_FlbB"/>
    <property type="match status" value="1"/>
</dbReference>
<evidence type="ECO:0000256" key="1">
    <source>
        <dbReference type="SAM" id="Coils"/>
    </source>
</evidence>
<reference evidence="3" key="1">
    <citation type="submission" date="2020-10" db="EMBL/GenBank/DDBJ databases">
        <authorList>
            <person name="Gilroy R."/>
        </authorList>
    </citation>
    <scope>NUCLEOTIDE SEQUENCE</scope>
    <source>
        <strain evidence="3">10532</strain>
    </source>
</reference>
<dbReference type="InterPro" id="IPR058225">
    <property type="entry name" value="FlbB-like"/>
</dbReference>
<keyword evidence="3" id="KW-0282">Flagellum</keyword>
<accession>A0A9D9N2A0</accession>
<proteinExistence type="predicted"/>
<dbReference type="AlphaFoldDB" id="A0A9D9N2A0"/>
<keyword evidence="3" id="KW-0969">Cilium</keyword>
<feature type="transmembrane region" description="Helical" evidence="2">
    <location>
        <begin position="6"/>
        <end position="28"/>
    </location>
</feature>
<sequence>MAKKAVLGRVIVLILLIIILIFAGLWWFDYLGLIRARNAFEPLYSLLGIKNDTALSSQALATADIDEDRYLRRMEALELKAAELDKREAGLKTQEEEILQRLQALDEREAAFEEKEKTFNETVNRYDNERVNLRQNAQYLTGMPPQNAVDILLNMDDQDVIDTLRMVEEIAQEEGSTSIVSYWMSLMPSDRAAVLQRKMASKPTQLP</sequence>
<dbReference type="Proteomes" id="UP000823638">
    <property type="component" value="Unassembled WGS sequence"/>
</dbReference>
<evidence type="ECO:0000313" key="4">
    <source>
        <dbReference type="Proteomes" id="UP000823638"/>
    </source>
</evidence>
<organism evidence="3 4">
    <name type="scientific">Candidatus Gallitreponema excrementavium</name>
    <dbReference type="NCBI Taxonomy" id="2840840"/>
    <lineage>
        <taxon>Bacteria</taxon>
        <taxon>Pseudomonadati</taxon>
        <taxon>Spirochaetota</taxon>
        <taxon>Spirochaetia</taxon>
        <taxon>Spirochaetales</taxon>
        <taxon>Candidatus Gallitreponema</taxon>
    </lineage>
</organism>